<dbReference type="InterPro" id="IPR024079">
    <property type="entry name" value="MetalloPept_cat_dom_sf"/>
</dbReference>
<feature type="domain" description="Peptidase M12B" evidence="9">
    <location>
        <begin position="280"/>
        <end position="496"/>
    </location>
</feature>
<dbReference type="Gene3D" id="4.10.70.10">
    <property type="entry name" value="Disintegrin domain"/>
    <property type="match status" value="1"/>
</dbReference>
<keyword evidence="6" id="KW-0812">Transmembrane</keyword>
<evidence type="ECO:0000256" key="4">
    <source>
        <dbReference type="PROSITE-ProRule" id="PRU00276"/>
    </source>
</evidence>
<keyword evidence="4" id="KW-0862">Zinc</keyword>
<feature type="active site" evidence="4">
    <location>
        <position position="435"/>
    </location>
</feature>
<evidence type="ECO:0000313" key="10">
    <source>
        <dbReference type="EMBL" id="KAK7748019.1"/>
    </source>
</evidence>
<proteinExistence type="predicted"/>
<comment type="function">
    <text evidence="2">Probable zinc protease.</text>
</comment>
<keyword evidence="6" id="KW-1133">Transmembrane helix</keyword>
<dbReference type="FunFam" id="4.10.70.10:FF:000003">
    <property type="entry name" value="Disintegrin and metalloproteinase domain-containing protein 17"/>
    <property type="match status" value="1"/>
</dbReference>
<keyword evidence="7" id="KW-0732">Signal</keyword>
<dbReference type="PROSITE" id="PS50214">
    <property type="entry name" value="DISINTEGRIN_2"/>
    <property type="match status" value="1"/>
</dbReference>
<dbReference type="EMBL" id="JAJSPL020000003">
    <property type="protein sequence ID" value="KAK7748019.1"/>
    <property type="molecule type" value="Genomic_DNA"/>
</dbReference>
<dbReference type="Pfam" id="PF13688">
    <property type="entry name" value="Reprolysin_5"/>
    <property type="match status" value="1"/>
</dbReference>
<feature type="region of interest" description="Disordered" evidence="5">
    <location>
        <begin position="743"/>
        <end position="823"/>
    </location>
</feature>
<dbReference type="InterPro" id="IPR036436">
    <property type="entry name" value="Disintegrin_dom_sf"/>
</dbReference>
<feature type="transmembrane region" description="Helical" evidence="6">
    <location>
        <begin position="711"/>
        <end position="735"/>
    </location>
</feature>
<keyword evidence="1" id="KW-1015">Disulfide bond</keyword>
<feature type="binding site" evidence="4">
    <location>
        <position position="434"/>
    </location>
    <ligand>
        <name>Zn(2+)</name>
        <dbReference type="ChEBI" id="CHEBI:29105"/>
        <note>catalytic</note>
    </ligand>
</feature>
<dbReference type="GO" id="GO:0046872">
    <property type="term" value="F:metal ion binding"/>
    <property type="evidence" value="ECO:0007669"/>
    <property type="project" value="UniProtKB-KW"/>
</dbReference>
<dbReference type="SMART" id="SM00608">
    <property type="entry name" value="ACR"/>
    <property type="match status" value="1"/>
</dbReference>
<dbReference type="Pfam" id="PF01562">
    <property type="entry name" value="Pep_M12B_propep"/>
    <property type="match status" value="1"/>
</dbReference>
<dbReference type="InterPro" id="IPR034028">
    <property type="entry name" value="ZnMc_ADAM_fungal"/>
</dbReference>
<dbReference type="AlphaFoldDB" id="A0AAN9UQF6"/>
<comment type="caution">
    <text evidence="10">The sequence shown here is derived from an EMBL/GenBank/DDBJ whole genome shotgun (WGS) entry which is preliminary data.</text>
</comment>
<name>A0AAN9UQF6_9PEZI</name>
<evidence type="ECO:0000256" key="1">
    <source>
        <dbReference type="ARBA" id="ARBA00023157"/>
    </source>
</evidence>
<dbReference type="InterPro" id="IPR006586">
    <property type="entry name" value="ADAM_Cys-rich"/>
</dbReference>
<dbReference type="SMART" id="SM00050">
    <property type="entry name" value="DISIN"/>
    <property type="match status" value="1"/>
</dbReference>
<reference evidence="10 11" key="1">
    <citation type="journal article" date="2023" name="PLoS ONE">
        <title>Cytospora paraplurivora sp. nov. isolated from orchards with fruit tree decline syndrome in Ontario, Canada.</title>
        <authorList>
            <person name="Ilyukhin E."/>
            <person name="Nguyen H.D.T."/>
            <person name="Castle A.J."/>
            <person name="Ellouze W."/>
        </authorList>
    </citation>
    <scope>NUCLEOTIDE SEQUENCE [LARGE SCALE GENOMIC DNA]</scope>
    <source>
        <strain evidence="10 11">FDS-564</strain>
    </source>
</reference>
<dbReference type="InterPro" id="IPR001590">
    <property type="entry name" value="Peptidase_M12B"/>
</dbReference>
<feature type="chain" id="PRO_5042955863" description="Disintegrin and metalloproteinase domain-containing protein B" evidence="7">
    <location>
        <begin position="24"/>
        <end position="823"/>
    </location>
</feature>
<evidence type="ECO:0000313" key="11">
    <source>
        <dbReference type="Proteomes" id="UP001320245"/>
    </source>
</evidence>
<dbReference type="InterPro" id="IPR001762">
    <property type="entry name" value="Disintegrin_dom"/>
</dbReference>
<evidence type="ECO:0000259" key="8">
    <source>
        <dbReference type="PROSITE" id="PS50214"/>
    </source>
</evidence>
<evidence type="ECO:0000259" key="9">
    <source>
        <dbReference type="PROSITE" id="PS50215"/>
    </source>
</evidence>
<feature type="domain" description="Disintegrin" evidence="8">
    <location>
        <begin position="521"/>
        <end position="611"/>
    </location>
</feature>
<organism evidence="10 11">
    <name type="scientific">Cytospora paraplurivora</name>
    <dbReference type="NCBI Taxonomy" id="2898453"/>
    <lineage>
        <taxon>Eukaryota</taxon>
        <taxon>Fungi</taxon>
        <taxon>Dikarya</taxon>
        <taxon>Ascomycota</taxon>
        <taxon>Pezizomycotina</taxon>
        <taxon>Sordariomycetes</taxon>
        <taxon>Sordariomycetidae</taxon>
        <taxon>Diaporthales</taxon>
        <taxon>Cytosporaceae</taxon>
        <taxon>Cytospora</taxon>
    </lineage>
</organism>
<feature type="compositionally biased region" description="Pro residues" evidence="5">
    <location>
        <begin position="746"/>
        <end position="788"/>
    </location>
</feature>
<feature type="signal peptide" evidence="7">
    <location>
        <begin position="1"/>
        <end position="23"/>
    </location>
</feature>
<accession>A0AAN9UQF6</accession>
<keyword evidence="11" id="KW-1185">Reference proteome</keyword>
<dbReference type="GO" id="GO:0004222">
    <property type="term" value="F:metalloendopeptidase activity"/>
    <property type="evidence" value="ECO:0007669"/>
    <property type="project" value="InterPro"/>
</dbReference>
<dbReference type="SUPFAM" id="SSF57552">
    <property type="entry name" value="Blood coagulation inhibitor (disintegrin)"/>
    <property type="match status" value="1"/>
</dbReference>
<dbReference type="PANTHER" id="PTHR11905:SF159">
    <property type="entry name" value="ADAM METALLOPROTEASE"/>
    <property type="match status" value="1"/>
</dbReference>
<dbReference type="CDD" id="cd04271">
    <property type="entry name" value="ZnMc_ADAM_fungal"/>
    <property type="match status" value="1"/>
</dbReference>
<sequence length="823" mass="87488">MKFIGKIAIAVTGLLQLLPSAIADSRQRSPLSHVASVDNPIINTYSHRIHANSHFQLTFSLSDTPQKFRIKLEPNHDIIADGATVTYLGKDGKPERSEPLNRSDSRAFKGDTFVQYEGQKGWTNVGWARISVEQDGPDPVFMGVFEVHGNIHNIQTNKEYMKYRVPGDPDIEQRADKYMVVWRYSDIKQDQDLDYHFHGQSKRALAEKTTCSSDELGFNVDENHPVYRRFDSLDKRSSWSSTASGLLFGRQIDGTTGGNSAGVNLTSTIGSTSGCPTARKVALIGVATDCTYTAAFDGNETAVRLNIIDQIGAASTVYENTFNISLGIQNLTISPESCPSTASSEAPWNIGCSDSVTITDRLNLFSKWRGQHNDTNAYWTLLSTCSTGSAVGLAWLGELCMSGVETSTSSGSNETVAAANVVVKTSDEWQVFAHETGHTFGAVHDCTSTTCTDGTATKQQCCPLSASTCNADGKYIMNPSTGDDIKSFSPCSVGNICSALGRQSVQSSCLSSNKDVVTITGSQCGNGIVEAGEDCDCGGTEGCGDNSCCDATTCKFTTNSVCDPSNEECCTDTCGYASSGTVCRASTGSCDPAESCTGSSASCPADQNAADGTSCGSGLQCASGQCTSRDQQCQSLMGSLTTDNDTTACDSSSCTISCKSPEFGDNVCYTMSQNFLDGTSCEGGGKCNNGDCKGSNVGDEIKSWIEDNKKIVIPVACVVGLFVIGAFLCCIWTLCRRRQRRRAVPPAGPKPPPPGWVDIPPPPPGWSNGPPPPHGWANGPPPGPPPPAMSGGSGGNRHDPRFQQNGPPPPYDGRQPIRNERFA</sequence>
<dbReference type="InterPro" id="IPR002870">
    <property type="entry name" value="Peptidase_M12B_N"/>
</dbReference>
<evidence type="ECO:0000256" key="7">
    <source>
        <dbReference type="SAM" id="SignalP"/>
    </source>
</evidence>
<evidence type="ECO:0000256" key="6">
    <source>
        <dbReference type="SAM" id="Phobius"/>
    </source>
</evidence>
<dbReference type="Gene3D" id="3.40.390.10">
    <property type="entry name" value="Collagenase (Catalytic Domain)"/>
    <property type="match status" value="1"/>
</dbReference>
<keyword evidence="4" id="KW-0479">Metal-binding</keyword>
<dbReference type="SUPFAM" id="SSF55486">
    <property type="entry name" value="Metalloproteases ('zincins'), catalytic domain"/>
    <property type="match status" value="1"/>
</dbReference>
<feature type="binding site" evidence="4">
    <location>
        <position position="438"/>
    </location>
    <ligand>
        <name>Zn(2+)</name>
        <dbReference type="ChEBI" id="CHEBI:29105"/>
        <note>catalytic</note>
    </ligand>
</feature>
<protein>
    <recommendedName>
        <fullName evidence="3">Disintegrin and metalloproteinase domain-containing protein B</fullName>
    </recommendedName>
</protein>
<keyword evidence="6" id="KW-0472">Membrane</keyword>
<evidence type="ECO:0000256" key="3">
    <source>
        <dbReference type="ARBA" id="ARBA00074021"/>
    </source>
</evidence>
<dbReference type="Proteomes" id="UP001320245">
    <property type="component" value="Unassembled WGS sequence"/>
</dbReference>
<evidence type="ECO:0000256" key="2">
    <source>
        <dbReference type="ARBA" id="ARBA00056552"/>
    </source>
</evidence>
<dbReference type="PANTHER" id="PTHR11905">
    <property type="entry name" value="ADAM A DISINTEGRIN AND METALLOPROTEASE DOMAIN"/>
    <property type="match status" value="1"/>
</dbReference>
<dbReference type="PROSITE" id="PS50215">
    <property type="entry name" value="ADAM_MEPRO"/>
    <property type="match status" value="1"/>
</dbReference>
<gene>
    <name evidence="10" type="ORF">SLS53_001271</name>
</gene>
<comment type="caution">
    <text evidence="4">Lacks conserved residue(s) required for the propagation of feature annotation.</text>
</comment>
<evidence type="ECO:0000256" key="5">
    <source>
        <dbReference type="SAM" id="MobiDB-lite"/>
    </source>
</evidence>
<dbReference type="GO" id="GO:0006508">
    <property type="term" value="P:proteolysis"/>
    <property type="evidence" value="ECO:0007669"/>
    <property type="project" value="InterPro"/>
</dbReference>
<dbReference type="Pfam" id="PF00200">
    <property type="entry name" value="Disintegrin"/>
    <property type="match status" value="1"/>
</dbReference>
<feature type="binding site" evidence="4">
    <location>
        <position position="444"/>
    </location>
    <ligand>
        <name>Zn(2+)</name>
        <dbReference type="ChEBI" id="CHEBI:29105"/>
        <note>catalytic</note>
    </ligand>
</feature>